<evidence type="ECO:0000313" key="3">
    <source>
        <dbReference type="Proteomes" id="UP000807025"/>
    </source>
</evidence>
<feature type="compositionally biased region" description="Basic and acidic residues" evidence="1">
    <location>
        <begin position="120"/>
        <end position="130"/>
    </location>
</feature>
<keyword evidence="3" id="KW-1185">Reference proteome</keyword>
<proteinExistence type="predicted"/>
<comment type="caution">
    <text evidence="2">The sequence shown here is derived from an EMBL/GenBank/DDBJ whole genome shotgun (WGS) entry which is preliminary data.</text>
</comment>
<name>A0A9P5ZZI3_PLEER</name>
<dbReference type="AlphaFoldDB" id="A0A9P5ZZI3"/>
<dbReference type="Proteomes" id="UP000807025">
    <property type="component" value="Unassembled WGS sequence"/>
</dbReference>
<evidence type="ECO:0000256" key="1">
    <source>
        <dbReference type="SAM" id="MobiDB-lite"/>
    </source>
</evidence>
<sequence>MSATANTLFTEERLEALNRLACKVLLQTKEMVNYIEGSGMSEGHNLEFLESVTQATKIALSKLLKSRECDREDDGLWGACSYDIGERVIKMACKGDSIQSGNTGKRASEKSGSTNKKKKGNDQGKNKKLTEEEDTATARLNRGYSQFSLEEITRKLQTSTQQAANWRQQIEWDKGVDRAAGTENRIEEREKIKLATDWVKKDAKWIKQYNNWMFDLRRAEEVKNAKALLSEEAFRKWKGVERRKYAERYGSIVLLDPLWNLTAFGRGNRTADFASYMSYQLQKPLLK</sequence>
<dbReference type="EMBL" id="MU154571">
    <property type="protein sequence ID" value="KAF9494581.1"/>
    <property type="molecule type" value="Genomic_DNA"/>
</dbReference>
<reference evidence="2" key="1">
    <citation type="submission" date="2020-11" db="EMBL/GenBank/DDBJ databases">
        <authorList>
            <consortium name="DOE Joint Genome Institute"/>
            <person name="Ahrendt S."/>
            <person name="Riley R."/>
            <person name="Andreopoulos W."/>
            <person name="Labutti K."/>
            <person name="Pangilinan J."/>
            <person name="Ruiz-Duenas F.J."/>
            <person name="Barrasa J.M."/>
            <person name="Sanchez-Garcia M."/>
            <person name="Camarero S."/>
            <person name="Miyauchi S."/>
            <person name="Serrano A."/>
            <person name="Linde D."/>
            <person name="Babiker R."/>
            <person name="Drula E."/>
            <person name="Ayuso-Fernandez I."/>
            <person name="Pacheco R."/>
            <person name="Padilla G."/>
            <person name="Ferreira P."/>
            <person name="Barriuso J."/>
            <person name="Kellner H."/>
            <person name="Castanera R."/>
            <person name="Alfaro M."/>
            <person name="Ramirez L."/>
            <person name="Pisabarro A.G."/>
            <person name="Kuo A."/>
            <person name="Tritt A."/>
            <person name="Lipzen A."/>
            <person name="He G."/>
            <person name="Yan M."/>
            <person name="Ng V."/>
            <person name="Cullen D."/>
            <person name="Martin F."/>
            <person name="Rosso M.-N."/>
            <person name="Henrissat B."/>
            <person name="Hibbett D."/>
            <person name="Martinez A.T."/>
            <person name="Grigoriev I.V."/>
        </authorList>
    </citation>
    <scope>NUCLEOTIDE SEQUENCE</scope>
    <source>
        <strain evidence="2">ATCC 90797</strain>
    </source>
</reference>
<protein>
    <submittedName>
        <fullName evidence="2">Uncharacterized protein</fullName>
    </submittedName>
</protein>
<evidence type="ECO:0000313" key="2">
    <source>
        <dbReference type="EMBL" id="KAF9494581.1"/>
    </source>
</evidence>
<accession>A0A9P5ZZI3</accession>
<gene>
    <name evidence="2" type="ORF">BDN71DRAFT_1431660</name>
</gene>
<organism evidence="2 3">
    <name type="scientific">Pleurotus eryngii</name>
    <name type="common">Boletus of the steppes</name>
    <dbReference type="NCBI Taxonomy" id="5323"/>
    <lineage>
        <taxon>Eukaryota</taxon>
        <taxon>Fungi</taxon>
        <taxon>Dikarya</taxon>
        <taxon>Basidiomycota</taxon>
        <taxon>Agaricomycotina</taxon>
        <taxon>Agaricomycetes</taxon>
        <taxon>Agaricomycetidae</taxon>
        <taxon>Agaricales</taxon>
        <taxon>Pleurotineae</taxon>
        <taxon>Pleurotaceae</taxon>
        <taxon>Pleurotus</taxon>
    </lineage>
</organism>
<feature type="region of interest" description="Disordered" evidence="1">
    <location>
        <begin position="99"/>
        <end position="135"/>
    </location>
</feature>